<sequence>MRVWKKLVTLMLMCACASTNAGAHEINAYLAVSQEFEKITAEKTAQGRMPRLEDKGVAALISTLSDNKRFLNPASYQQGDILALMGMCTKTNEIAMSYALFDMKSHVKKGDDQAVVVQQIRKLMGTNIMAYQHELEQLHPFVIRCMATAVPLLTEFTAKLKPEEFTEVRRSGLQQARDGILTAYYGYLQAISYQELKQSFREKSSQALAEAAIPFASMIQPAVRKQIVDMATATQKNASGEIASNLRKIIDAMSATECTGLCKL</sequence>
<keyword evidence="1" id="KW-0732">Signal</keyword>
<reference evidence="2 3" key="1">
    <citation type="submission" date="2018-05" db="EMBL/GenBank/DDBJ databases">
        <title>Genomic Encyclopedia of Type Strains, Phase IV (KMG-IV): sequencing the most valuable type-strain genomes for metagenomic binning, comparative biology and taxonomic classification.</title>
        <authorList>
            <person name="Goeker M."/>
        </authorList>
    </citation>
    <scope>NUCLEOTIDE SEQUENCE [LARGE SCALE GENOMIC DNA]</scope>
    <source>
        <strain evidence="2 3">DSM 19792</strain>
    </source>
</reference>
<dbReference type="OrthoDB" id="8776116at2"/>
<gene>
    <name evidence="2" type="ORF">DFR42_10766</name>
</gene>
<evidence type="ECO:0000313" key="3">
    <source>
        <dbReference type="Proteomes" id="UP000247792"/>
    </source>
</evidence>
<feature type="signal peptide" evidence="1">
    <location>
        <begin position="1"/>
        <end position="23"/>
    </location>
</feature>
<dbReference type="Proteomes" id="UP000247792">
    <property type="component" value="Unassembled WGS sequence"/>
</dbReference>
<organism evidence="2 3">
    <name type="scientific">Undibacterium pigrum</name>
    <dbReference type="NCBI Taxonomy" id="401470"/>
    <lineage>
        <taxon>Bacteria</taxon>
        <taxon>Pseudomonadati</taxon>
        <taxon>Pseudomonadota</taxon>
        <taxon>Betaproteobacteria</taxon>
        <taxon>Burkholderiales</taxon>
        <taxon>Oxalobacteraceae</taxon>
        <taxon>Undibacterium</taxon>
    </lineage>
</organism>
<evidence type="ECO:0000256" key="1">
    <source>
        <dbReference type="SAM" id="SignalP"/>
    </source>
</evidence>
<accession>A0A318J1E1</accession>
<dbReference type="AlphaFoldDB" id="A0A318J1E1"/>
<dbReference type="EMBL" id="QJKB01000007">
    <property type="protein sequence ID" value="PXX41415.1"/>
    <property type="molecule type" value="Genomic_DNA"/>
</dbReference>
<protein>
    <recommendedName>
        <fullName evidence="4">PilJ/NarX-like methyl-accepting chemotaxis transducer</fullName>
    </recommendedName>
</protein>
<feature type="chain" id="PRO_5016275921" description="PilJ/NarX-like methyl-accepting chemotaxis transducer" evidence="1">
    <location>
        <begin position="24"/>
        <end position="264"/>
    </location>
</feature>
<evidence type="ECO:0008006" key="4">
    <source>
        <dbReference type="Google" id="ProtNLM"/>
    </source>
</evidence>
<keyword evidence="3" id="KW-1185">Reference proteome</keyword>
<name>A0A318J1E1_9BURK</name>
<dbReference type="RefSeq" id="WP_110256649.1">
    <property type="nucleotide sequence ID" value="NZ_QJKB01000007.1"/>
</dbReference>
<proteinExistence type="predicted"/>
<comment type="caution">
    <text evidence="2">The sequence shown here is derived from an EMBL/GenBank/DDBJ whole genome shotgun (WGS) entry which is preliminary data.</text>
</comment>
<evidence type="ECO:0000313" key="2">
    <source>
        <dbReference type="EMBL" id="PXX41415.1"/>
    </source>
</evidence>